<dbReference type="Proteomes" id="UP000198942">
    <property type="component" value="Unassembled WGS sequence"/>
</dbReference>
<evidence type="ECO:0000256" key="1">
    <source>
        <dbReference type="ARBA" id="ARBA00004571"/>
    </source>
</evidence>
<dbReference type="EMBL" id="FOCL01000001">
    <property type="protein sequence ID" value="SEM81458.1"/>
    <property type="molecule type" value="Genomic_DNA"/>
</dbReference>
<keyword evidence="14" id="KW-1185">Reference proteome</keyword>
<keyword evidence="7 11" id="KW-0798">TonB box</keyword>
<dbReference type="InterPro" id="IPR023996">
    <property type="entry name" value="TonB-dep_OMP_SusC/RagA"/>
</dbReference>
<dbReference type="InterPro" id="IPR023997">
    <property type="entry name" value="TonB-dep_OMP_SusC/RagA_CS"/>
</dbReference>
<dbReference type="InterPro" id="IPR012910">
    <property type="entry name" value="Plug_dom"/>
</dbReference>
<comment type="similarity">
    <text evidence="10 11">Belongs to the TonB-dependent receptor family.</text>
</comment>
<evidence type="ECO:0000256" key="11">
    <source>
        <dbReference type="RuleBase" id="RU003357"/>
    </source>
</evidence>
<evidence type="ECO:0000256" key="6">
    <source>
        <dbReference type="ARBA" id="ARBA00023004"/>
    </source>
</evidence>
<evidence type="ECO:0000313" key="13">
    <source>
        <dbReference type="EMBL" id="SEM81458.1"/>
    </source>
</evidence>
<dbReference type="SUPFAM" id="SSF49464">
    <property type="entry name" value="Carboxypeptidase regulatory domain-like"/>
    <property type="match status" value="1"/>
</dbReference>
<keyword evidence="5 10" id="KW-0812">Transmembrane</keyword>
<evidence type="ECO:0000259" key="12">
    <source>
        <dbReference type="SMART" id="SM00965"/>
    </source>
</evidence>
<keyword evidence="6" id="KW-0408">Iron</keyword>
<evidence type="ECO:0000256" key="7">
    <source>
        <dbReference type="ARBA" id="ARBA00023077"/>
    </source>
</evidence>
<organism evidence="13 14">
    <name type="scientific">Mucilaginibacter gossypiicola</name>
    <dbReference type="NCBI Taxonomy" id="551995"/>
    <lineage>
        <taxon>Bacteria</taxon>
        <taxon>Pseudomonadati</taxon>
        <taxon>Bacteroidota</taxon>
        <taxon>Sphingobacteriia</taxon>
        <taxon>Sphingobacteriales</taxon>
        <taxon>Sphingobacteriaceae</taxon>
        <taxon>Mucilaginibacter</taxon>
    </lineage>
</organism>
<dbReference type="GO" id="GO:0006826">
    <property type="term" value="P:iron ion transport"/>
    <property type="evidence" value="ECO:0007669"/>
    <property type="project" value="UniProtKB-KW"/>
</dbReference>
<dbReference type="Pfam" id="PF13715">
    <property type="entry name" value="CarbopepD_reg_2"/>
    <property type="match status" value="1"/>
</dbReference>
<keyword evidence="2 10" id="KW-0813">Transport</keyword>
<dbReference type="InterPro" id="IPR011662">
    <property type="entry name" value="Secretin/TonB_short_N"/>
</dbReference>
<name>A0A1H8BHJ7_9SPHI</name>
<evidence type="ECO:0000256" key="5">
    <source>
        <dbReference type="ARBA" id="ARBA00022692"/>
    </source>
</evidence>
<protein>
    <submittedName>
        <fullName evidence="13">TonB-linked outer membrane protein, SusC/RagA family</fullName>
    </submittedName>
</protein>
<keyword evidence="3 10" id="KW-1134">Transmembrane beta strand</keyword>
<dbReference type="InterPro" id="IPR000531">
    <property type="entry name" value="Beta-barrel_TonB"/>
</dbReference>
<dbReference type="SMART" id="SM00965">
    <property type="entry name" value="STN"/>
    <property type="match status" value="1"/>
</dbReference>
<evidence type="ECO:0000256" key="9">
    <source>
        <dbReference type="ARBA" id="ARBA00023237"/>
    </source>
</evidence>
<evidence type="ECO:0000256" key="3">
    <source>
        <dbReference type="ARBA" id="ARBA00022452"/>
    </source>
</evidence>
<dbReference type="NCBIfam" id="TIGR04056">
    <property type="entry name" value="OMP_RagA_SusC"/>
    <property type="match status" value="1"/>
</dbReference>
<evidence type="ECO:0000256" key="10">
    <source>
        <dbReference type="PROSITE-ProRule" id="PRU01360"/>
    </source>
</evidence>
<dbReference type="AlphaFoldDB" id="A0A1H8BHJ7"/>
<comment type="subcellular location">
    <subcellularLocation>
        <location evidence="1 10">Cell outer membrane</location>
        <topology evidence="1 10">Multi-pass membrane protein</topology>
    </subcellularLocation>
</comment>
<keyword evidence="9 10" id="KW-0998">Cell outer membrane</keyword>
<dbReference type="OrthoDB" id="9768177at2"/>
<feature type="domain" description="Secretin/TonB short N-terminal" evidence="12">
    <location>
        <begin position="69"/>
        <end position="120"/>
    </location>
</feature>
<dbReference type="Gene3D" id="2.170.130.10">
    <property type="entry name" value="TonB-dependent receptor, plug domain"/>
    <property type="match status" value="1"/>
</dbReference>
<evidence type="ECO:0000256" key="4">
    <source>
        <dbReference type="ARBA" id="ARBA00022496"/>
    </source>
</evidence>
<dbReference type="Pfam" id="PF00593">
    <property type="entry name" value="TonB_dep_Rec_b-barrel"/>
    <property type="match status" value="1"/>
</dbReference>
<dbReference type="InterPro" id="IPR037066">
    <property type="entry name" value="Plug_dom_sf"/>
</dbReference>
<keyword evidence="4" id="KW-0410">Iron transport</keyword>
<gene>
    <name evidence="13" type="ORF">SAMN05192574_101894</name>
</gene>
<dbReference type="Gene3D" id="2.40.170.20">
    <property type="entry name" value="TonB-dependent receptor, beta-barrel domain"/>
    <property type="match status" value="1"/>
</dbReference>
<dbReference type="NCBIfam" id="TIGR04057">
    <property type="entry name" value="SusC_RagA_signa"/>
    <property type="match status" value="1"/>
</dbReference>
<sequence length="1108" mass="120107">MYKKYTALKCGRMSCIAPKLLLIMKLSFFLCLISFMQVSAASMAQKISIDKNNGSLREVLNDIHRQSGYSVFYDVDLIKNARPLTLHVKNASLEDVLKACFTNQPFNYRINQKTIVVIPKPVTASLPQAEKSDQPAPAAQTITGVVTSTKGETLIGVTVKLKGSNVAAVTGTDGKYSIRLTELKGTLVFSYIGYVTKEVDINNQTVINVTLTEQEKSLNDVVVIGYGTQKKASVTGAISSVKGDILTEAPVASIEQGMSGRLSGVQVKQSSGQPGAGISIQIRGAASIAGGNEPLYVIDGLPQFNSDVRTANGLNSINPNDIESIEVLKDAAATSIYGSRAANGVVLVTTKKGKSGSAKVTFDTYFGVQNVRKKLPLMDATAFKAYTTDFINGAANFSAAAKTTYLNELANIGGGVNTDWQNETMRTALNQSYNLGISGGNDNSQYFISANFNDQNGIIKKSDFGRYALRMNLNNKVADWLTIITRSTASRTTENGFVNTDGSNSTGGGANGIGATLLAVPTVPVRNASGSYSKVSPYSFSGPATESPAALLDVLNKTTTYYYQGGIDLVANPIKGLSNTTRLGFNYTNTRGDTYYPSTMVVVTKQSARLAESKKYGYLFEDFLTYTKTFGKLRTETVAGFSAQQDNFSSIILAGTGFPSDQLSDNAIQAATSAAIPVTSITKTTIASFFARTQLDYNSKYLFSASFRRDGASVFSDLHKWANFSSFSGGWRIGEEEFLKNTEVSNLKLRASWGQTGNQAISPYQSLYLATVVNTAQGSGSGVGVGLAPNLANKNLTWETTTQTDIGIDFGIKQDKYRLSLDYYIKDTKDLLATVQLPQSSGFSSISANVGRVQNKGVEVTAGATFVNTKDVSFSVDLNFSKNVNVVKATNRNRDILSDPLNAGNNALTIVRVGQPLFSFYTPHFVGYDSNRFPIYQDVNGDGLINASDNQIAGSSLPNFFYGADFNFKYKSFSLNMTWAGVQGGKINNLTAYQLTLPDVQFNKLSTINNYYPVVSDRFVARESDQFIEDASFFRMKNIRLSYRVPSKILKINNLSFYVSGQNLITFTKYTGYDPEVNAFSGTNNRQGIDYFQYPTAKTITLGLSATF</sequence>
<dbReference type="PROSITE" id="PS52016">
    <property type="entry name" value="TONB_DEPENDENT_REC_3"/>
    <property type="match status" value="1"/>
</dbReference>
<keyword evidence="4" id="KW-0406">Ion transport</keyword>
<dbReference type="Gene3D" id="3.55.50.30">
    <property type="match status" value="1"/>
</dbReference>
<evidence type="ECO:0000313" key="14">
    <source>
        <dbReference type="Proteomes" id="UP000198942"/>
    </source>
</evidence>
<reference evidence="14" key="1">
    <citation type="submission" date="2016-10" db="EMBL/GenBank/DDBJ databases">
        <authorList>
            <person name="Varghese N."/>
            <person name="Submissions S."/>
        </authorList>
    </citation>
    <scope>NUCLEOTIDE SEQUENCE [LARGE SCALE GENOMIC DNA]</scope>
    <source>
        <strain evidence="14">Gh-48</strain>
    </source>
</reference>
<dbReference type="FunFam" id="2.170.130.10:FF:000008">
    <property type="entry name" value="SusC/RagA family TonB-linked outer membrane protein"/>
    <property type="match status" value="1"/>
</dbReference>
<dbReference type="InterPro" id="IPR039426">
    <property type="entry name" value="TonB-dep_rcpt-like"/>
</dbReference>
<dbReference type="RefSeq" id="WP_091208131.1">
    <property type="nucleotide sequence ID" value="NZ_FOCL01000001.1"/>
</dbReference>
<dbReference type="STRING" id="551995.SAMN05192574_101894"/>
<dbReference type="GO" id="GO:0009279">
    <property type="term" value="C:cell outer membrane"/>
    <property type="evidence" value="ECO:0007669"/>
    <property type="project" value="UniProtKB-SubCell"/>
</dbReference>
<dbReference type="Pfam" id="PF07715">
    <property type="entry name" value="Plug"/>
    <property type="match status" value="1"/>
</dbReference>
<evidence type="ECO:0000256" key="2">
    <source>
        <dbReference type="ARBA" id="ARBA00022448"/>
    </source>
</evidence>
<dbReference type="SUPFAM" id="SSF56935">
    <property type="entry name" value="Porins"/>
    <property type="match status" value="1"/>
</dbReference>
<dbReference type="Gene3D" id="2.60.40.1120">
    <property type="entry name" value="Carboxypeptidase-like, regulatory domain"/>
    <property type="match status" value="1"/>
</dbReference>
<evidence type="ECO:0000256" key="8">
    <source>
        <dbReference type="ARBA" id="ARBA00023136"/>
    </source>
</evidence>
<accession>A0A1H8BHJ7</accession>
<dbReference type="Pfam" id="PF07660">
    <property type="entry name" value="STN"/>
    <property type="match status" value="1"/>
</dbReference>
<dbReference type="InterPro" id="IPR036942">
    <property type="entry name" value="Beta-barrel_TonB_sf"/>
</dbReference>
<dbReference type="InterPro" id="IPR008969">
    <property type="entry name" value="CarboxyPept-like_regulatory"/>
</dbReference>
<keyword evidence="8 10" id="KW-0472">Membrane</keyword>
<proteinExistence type="inferred from homology"/>